<organism evidence="1 2">
    <name type="scientific">Cystoisospora suis</name>
    <dbReference type="NCBI Taxonomy" id="483139"/>
    <lineage>
        <taxon>Eukaryota</taxon>
        <taxon>Sar</taxon>
        <taxon>Alveolata</taxon>
        <taxon>Apicomplexa</taxon>
        <taxon>Conoidasida</taxon>
        <taxon>Coccidia</taxon>
        <taxon>Eucoccidiorida</taxon>
        <taxon>Eimeriorina</taxon>
        <taxon>Sarcocystidae</taxon>
        <taxon>Cystoisospora</taxon>
    </lineage>
</organism>
<dbReference type="AlphaFoldDB" id="A0A2C6JIJ0"/>
<keyword evidence="2" id="KW-1185">Reference proteome</keyword>
<dbReference type="GeneID" id="94432582"/>
<dbReference type="Proteomes" id="UP000221165">
    <property type="component" value="Unassembled WGS sequence"/>
</dbReference>
<dbReference type="EMBL" id="MIGC01005463">
    <property type="protein sequence ID" value="PHJ16931.1"/>
    <property type="molecule type" value="Genomic_DNA"/>
</dbReference>
<evidence type="ECO:0000313" key="2">
    <source>
        <dbReference type="Proteomes" id="UP000221165"/>
    </source>
</evidence>
<dbReference type="RefSeq" id="XP_067918656.1">
    <property type="nucleotide sequence ID" value="XM_068069371.1"/>
</dbReference>
<dbReference type="VEuPathDB" id="ToxoDB:CSUI_009255"/>
<protein>
    <submittedName>
        <fullName evidence="1">Uncharacterized protein</fullName>
    </submittedName>
</protein>
<proteinExistence type="predicted"/>
<gene>
    <name evidence="1" type="ORF">CSUI_009255</name>
</gene>
<evidence type="ECO:0000313" key="1">
    <source>
        <dbReference type="EMBL" id="PHJ16931.1"/>
    </source>
</evidence>
<name>A0A2C6JIJ0_9APIC</name>
<accession>A0A2C6JIJ0</accession>
<sequence length="77" mass="8833">MFFSDWVCLLLLSNRDILCPSRIVKGMVLMTHSSCAFERTEKEYASSSPVLCLFSRTYKFLCRSLYFSPSLGYDGLT</sequence>
<comment type="caution">
    <text evidence="1">The sequence shown here is derived from an EMBL/GenBank/DDBJ whole genome shotgun (WGS) entry which is preliminary data.</text>
</comment>
<reference evidence="1 2" key="1">
    <citation type="journal article" date="2017" name="Int. J. Parasitol.">
        <title>The genome of the protozoan parasite Cystoisospora suis and a reverse vaccinology approach to identify vaccine candidates.</title>
        <authorList>
            <person name="Palmieri N."/>
            <person name="Shrestha A."/>
            <person name="Ruttkowski B."/>
            <person name="Beck T."/>
            <person name="Vogl C."/>
            <person name="Tomley F."/>
            <person name="Blake D.P."/>
            <person name="Joachim A."/>
        </authorList>
    </citation>
    <scope>NUCLEOTIDE SEQUENCE [LARGE SCALE GENOMIC DNA]</scope>
    <source>
        <strain evidence="1 2">Wien I</strain>
    </source>
</reference>